<dbReference type="GO" id="GO:0031417">
    <property type="term" value="C:NatC complex"/>
    <property type="evidence" value="ECO:0007669"/>
    <property type="project" value="InterPro"/>
</dbReference>
<feature type="domain" description="NAA35-like N-terminal" evidence="4">
    <location>
        <begin position="39"/>
        <end position="194"/>
    </location>
</feature>
<evidence type="ECO:0000256" key="2">
    <source>
        <dbReference type="ARBA" id="ARBA00006289"/>
    </source>
</evidence>
<comment type="similarity">
    <text evidence="2">Belongs to the MAK10 family.</text>
</comment>
<reference evidence="6 7" key="1">
    <citation type="journal article" date="2018" name="Evol. Lett.">
        <title>Horizontal gene cluster transfer increased hallucinogenic mushroom diversity.</title>
        <authorList>
            <person name="Reynolds H.T."/>
            <person name="Vijayakumar V."/>
            <person name="Gluck-Thaler E."/>
            <person name="Korotkin H.B."/>
            <person name="Matheny P.B."/>
            <person name="Slot J.C."/>
        </authorList>
    </citation>
    <scope>NUCLEOTIDE SEQUENCE [LARGE SCALE GENOMIC DNA]</scope>
    <source>
        <strain evidence="6 7">2629</strain>
    </source>
</reference>
<dbReference type="EMBL" id="NHTK01006057">
    <property type="protein sequence ID" value="PPQ65821.1"/>
    <property type="molecule type" value="Genomic_DNA"/>
</dbReference>
<dbReference type="PANTHER" id="PTHR21373:SF0">
    <property type="entry name" value="N-ALPHA-ACETYLTRANSFERASE 35, NATC AUXILIARY SUBUNIT"/>
    <property type="match status" value="1"/>
</dbReference>
<comment type="caution">
    <text evidence="6">The sequence shown here is derived from an EMBL/GenBank/DDBJ whole genome shotgun (WGS) entry which is preliminary data.</text>
</comment>
<dbReference type="OrthoDB" id="269405at2759"/>
<feature type="domain" description="NAA35-like TPR repeats" evidence="5">
    <location>
        <begin position="344"/>
        <end position="510"/>
    </location>
</feature>
<dbReference type="Proteomes" id="UP000284842">
    <property type="component" value="Unassembled WGS sequence"/>
</dbReference>
<keyword evidence="7" id="KW-1185">Reference proteome</keyword>
<dbReference type="STRING" id="181874.A0A409VHV5"/>
<comment type="subcellular location">
    <subcellularLocation>
        <location evidence="1">Cytoplasm</location>
    </subcellularLocation>
</comment>
<dbReference type="InterPro" id="IPR057982">
    <property type="entry name" value="TPR_NAA35"/>
</dbReference>
<sequence length="696" mass="79236">MSNHVEPDLDLPGSGLNFQDVTNLFLEASGEMPTDHFMFMDGYTLHDAMSALEIGEPRLDSGIAVPKQFTEPFNPLQLLLPEEICWILDRSMAFETEFHAGNFLVHTIHTLVYVHNMFFLDPEIANGSFTGARDPARPLELLTLVLRGALLGLLKCCDLAWRELAKGGAYDTEDWQSDKSDVSLCENTPTQTVLTYLSNAIRWVATSESIDPYWRTALESRLSFRKALVQLFSTGINSEPDEYEQFLQEARIHLQVIAAFPSQPCTPSSPAHRAFDPYIGRQLSMSTPIRIIEPPEFQQTIKFMQDFLDSLDETRQLAPVADLTTWEMVAFHRLWNPSRPVAAPYTRSIAQTTFFDGLAILGKHSFGWMINRFFLETIGEDYDAIHSTVTRLWDRGGPTPLKKVEKTLYKLITPHIRSLWNNPPRTRRHFMKSLLDWHNLYDSLVETVEGLKLEDVPRGHLIHHLPNVALFWRLPLVREVVLSGFQLALYSSEEKSLAYWYAARVIDTHLGCLENVIPAVRKGSRVQKEMLYQTQFLAALQALCTASYMATLPFLSFDWDKTRPNFFRRYKWAFRTDYDNSENEVVAQPELHVFIRQATEAVITGNIVPAEPIKLAKSILNGIVESHDAGGCLQPWDNARLQVIHKLLEVCENLSSLPGTTEAMNTFDPIVLKWDPTVHPWFPFLPNTSIVNTGTP</sequence>
<name>A0A409VHV5_9AGAR</name>
<dbReference type="PANTHER" id="PTHR21373">
    <property type="entry name" value="GLUCOSE REPRESSIBLE PROTEIN MAK10"/>
    <property type="match status" value="1"/>
</dbReference>
<dbReference type="InParanoid" id="A0A409VHV5"/>
<evidence type="ECO:0000256" key="3">
    <source>
        <dbReference type="ARBA" id="ARBA00022490"/>
    </source>
</evidence>
<dbReference type="InterPro" id="IPR007244">
    <property type="entry name" value="Naa35_N"/>
</dbReference>
<protein>
    <recommendedName>
        <fullName evidence="8">Mak10-domain-containing protein</fullName>
    </recommendedName>
</protein>
<dbReference type="Pfam" id="PF25789">
    <property type="entry name" value="TPR_NAA35"/>
    <property type="match status" value="1"/>
</dbReference>
<accession>A0A409VHV5</accession>
<evidence type="ECO:0000313" key="7">
    <source>
        <dbReference type="Proteomes" id="UP000284842"/>
    </source>
</evidence>
<dbReference type="InterPro" id="IPR057983">
    <property type="entry name" value="NAA35-like_N"/>
</dbReference>
<evidence type="ECO:0000256" key="1">
    <source>
        <dbReference type="ARBA" id="ARBA00004496"/>
    </source>
</evidence>
<organism evidence="6 7">
    <name type="scientific">Panaeolus cyanescens</name>
    <dbReference type="NCBI Taxonomy" id="181874"/>
    <lineage>
        <taxon>Eukaryota</taxon>
        <taxon>Fungi</taxon>
        <taxon>Dikarya</taxon>
        <taxon>Basidiomycota</taxon>
        <taxon>Agaricomycotina</taxon>
        <taxon>Agaricomycetes</taxon>
        <taxon>Agaricomycetidae</taxon>
        <taxon>Agaricales</taxon>
        <taxon>Agaricineae</taxon>
        <taxon>Galeropsidaceae</taxon>
        <taxon>Panaeolus</taxon>
    </lineage>
</organism>
<keyword evidence="3" id="KW-0963">Cytoplasm</keyword>
<gene>
    <name evidence="6" type="ORF">CVT24_012048</name>
</gene>
<dbReference type="AlphaFoldDB" id="A0A409VHV5"/>
<proteinExistence type="inferred from homology"/>
<evidence type="ECO:0000313" key="6">
    <source>
        <dbReference type="EMBL" id="PPQ65821.1"/>
    </source>
</evidence>
<dbReference type="Pfam" id="PF04112">
    <property type="entry name" value="Mak10"/>
    <property type="match status" value="1"/>
</dbReference>
<evidence type="ECO:0008006" key="8">
    <source>
        <dbReference type="Google" id="ProtNLM"/>
    </source>
</evidence>
<evidence type="ECO:0000259" key="5">
    <source>
        <dbReference type="Pfam" id="PF25789"/>
    </source>
</evidence>
<evidence type="ECO:0000259" key="4">
    <source>
        <dbReference type="Pfam" id="PF04112"/>
    </source>
</evidence>